<proteinExistence type="predicted"/>
<keyword evidence="1" id="KW-0675">Receptor</keyword>
<keyword evidence="2" id="KW-1185">Reference proteome</keyword>
<dbReference type="CDD" id="cd09272">
    <property type="entry name" value="RNase_HI_RT_Ty1"/>
    <property type="match status" value="1"/>
</dbReference>
<keyword evidence="1" id="KW-0472">Membrane</keyword>
<protein>
    <submittedName>
        <fullName evidence="1">Transmembrane signal receptor</fullName>
    </submittedName>
</protein>
<dbReference type="InterPro" id="IPR043502">
    <property type="entry name" value="DNA/RNA_pol_sf"/>
</dbReference>
<sequence length="222" mass="24891">MDGAKPISNPLSSCTQLSIKSGVLFSDQTLYRSTVEALQYVNFTRPEMSFAVNKACQFMHNPTDLHSQEVKRILRYLKGSITQGLQLRASSSFDILAYANADWAGCDTRRSTSGNYIFLGNSLVSWSSKKQNVVARSSTEAEYRSLALCTTKVCWIQNLLKELCVSSSRVPTILCDNMGATYLAINPVLHSRIKHVEIDMCFVRENLQVELYVSNVFPQLIN</sequence>
<evidence type="ECO:0000313" key="2">
    <source>
        <dbReference type="Proteomes" id="UP001454036"/>
    </source>
</evidence>
<accession>A0AAV3QIM2</accession>
<organism evidence="1 2">
    <name type="scientific">Lithospermum erythrorhizon</name>
    <name type="common">Purple gromwell</name>
    <name type="synonym">Lithospermum officinale var. erythrorhizon</name>
    <dbReference type="NCBI Taxonomy" id="34254"/>
    <lineage>
        <taxon>Eukaryota</taxon>
        <taxon>Viridiplantae</taxon>
        <taxon>Streptophyta</taxon>
        <taxon>Embryophyta</taxon>
        <taxon>Tracheophyta</taxon>
        <taxon>Spermatophyta</taxon>
        <taxon>Magnoliopsida</taxon>
        <taxon>eudicotyledons</taxon>
        <taxon>Gunneridae</taxon>
        <taxon>Pentapetalae</taxon>
        <taxon>asterids</taxon>
        <taxon>lamiids</taxon>
        <taxon>Boraginales</taxon>
        <taxon>Boraginaceae</taxon>
        <taxon>Boraginoideae</taxon>
        <taxon>Lithospermeae</taxon>
        <taxon>Lithospermum</taxon>
    </lineage>
</organism>
<evidence type="ECO:0000313" key="1">
    <source>
        <dbReference type="EMBL" id="GAA0163395.1"/>
    </source>
</evidence>
<dbReference type="PANTHER" id="PTHR11439">
    <property type="entry name" value="GAG-POL-RELATED RETROTRANSPOSON"/>
    <property type="match status" value="1"/>
</dbReference>
<gene>
    <name evidence="1" type="ORF">LIER_19276</name>
</gene>
<reference evidence="1 2" key="1">
    <citation type="submission" date="2024-01" db="EMBL/GenBank/DDBJ databases">
        <title>The complete chloroplast genome sequence of Lithospermum erythrorhizon: insights into the phylogenetic relationship among Boraginaceae species and the maternal lineages of purple gromwells.</title>
        <authorList>
            <person name="Okada T."/>
            <person name="Watanabe K."/>
        </authorList>
    </citation>
    <scope>NUCLEOTIDE SEQUENCE [LARGE SCALE GENOMIC DNA]</scope>
</reference>
<keyword evidence="1" id="KW-0812">Transmembrane</keyword>
<dbReference type="EMBL" id="BAABME010004738">
    <property type="protein sequence ID" value="GAA0163395.1"/>
    <property type="molecule type" value="Genomic_DNA"/>
</dbReference>
<dbReference type="PANTHER" id="PTHR11439:SF455">
    <property type="entry name" value="RLK (RECEPTOR-LIKE PROTEIN KINASE) 8, PUTATIVE-RELATED"/>
    <property type="match status" value="1"/>
</dbReference>
<dbReference type="AlphaFoldDB" id="A0AAV3QIM2"/>
<dbReference type="Proteomes" id="UP001454036">
    <property type="component" value="Unassembled WGS sequence"/>
</dbReference>
<name>A0AAV3QIM2_LITER</name>
<dbReference type="SUPFAM" id="SSF56672">
    <property type="entry name" value="DNA/RNA polymerases"/>
    <property type="match status" value="1"/>
</dbReference>
<comment type="caution">
    <text evidence="1">The sequence shown here is derived from an EMBL/GenBank/DDBJ whole genome shotgun (WGS) entry which is preliminary data.</text>
</comment>